<evidence type="ECO:0000256" key="5">
    <source>
        <dbReference type="ARBA" id="ARBA00022741"/>
    </source>
</evidence>
<evidence type="ECO:0000256" key="7">
    <source>
        <dbReference type="ARBA" id="ARBA00022967"/>
    </source>
</evidence>
<dbReference type="Proteomes" id="UP000286931">
    <property type="component" value="Unassembled WGS sequence"/>
</dbReference>
<reference evidence="12 13" key="1">
    <citation type="submission" date="2018-12" db="EMBL/GenBank/DDBJ databases">
        <title>Draft genome sequence of Embleya hyalina NBRC 13850T.</title>
        <authorList>
            <person name="Komaki H."/>
            <person name="Hosoyama A."/>
            <person name="Kimura A."/>
            <person name="Ichikawa N."/>
            <person name="Tamura T."/>
        </authorList>
    </citation>
    <scope>NUCLEOTIDE SEQUENCE [LARGE SCALE GENOMIC DNA]</scope>
    <source>
        <strain evidence="12 13">NBRC 13850</strain>
    </source>
</reference>
<evidence type="ECO:0000256" key="10">
    <source>
        <dbReference type="ARBA" id="ARBA00049985"/>
    </source>
</evidence>
<evidence type="ECO:0000259" key="11">
    <source>
        <dbReference type="PROSITE" id="PS50893"/>
    </source>
</evidence>
<dbReference type="InterPro" id="IPR003593">
    <property type="entry name" value="AAA+_ATPase"/>
</dbReference>
<comment type="caution">
    <text evidence="12">The sequence shown here is derived from an EMBL/GenBank/DDBJ whole genome shotgun (WGS) entry which is preliminary data.</text>
</comment>
<dbReference type="FunFam" id="3.40.50.300:FF:000589">
    <property type="entry name" value="ABC transporter, ATP-binding subunit"/>
    <property type="match status" value="1"/>
</dbReference>
<dbReference type="GO" id="GO:0008559">
    <property type="term" value="F:ABC-type xenobiotic transporter activity"/>
    <property type="evidence" value="ECO:0007669"/>
    <property type="project" value="UniProtKB-EC"/>
</dbReference>
<dbReference type="GO" id="GO:0016887">
    <property type="term" value="F:ATP hydrolysis activity"/>
    <property type="evidence" value="ECO:0007669"/>
    <property type="project" value="InterPro"/>
</dbReference>
<comment type="similarity">
    <text evidence="10">Belongs to the ABC transporter superfamily. Drug exporter-1 (DrugE1) (TC 3.A.1.105) family.</text>
</comment>
<evidence type="ECO:0000256" key="2">
    <source>
        <dbReference type="ARBA" id="ARBA00012191"/>
    </source>
</evidence>
<dbReference type="OrthoDB" id="9804819at2"/>
<keyword evidence="7" id="KW-1278">Translocase</keyword>
<dbReference type="GO" id="GO:0005524">
    <property type="term" value="F:ATP binding"/>
    <property type="evidence" value="ECO:0007669"/>
    <property type="project" value="UniProtKB-KW"/>
</dbReference>
<keyword evidence="13" id="KW-1185">Reference proteome</keyword>
<accession>A0A401YHV3</accession>
<comment type="subcellular location">
    <subcellularLocation>
        <location evidence="1">Cell membrane</location>
        <topology evidence="1">Peripheral membrane protein</topology>
        <orientation evidence="1">Cytoplasmic side</orientation>
    </subcellularLocation>
</comment>
<dbReference type="GO" id="GO:0043215">
    <property type="term" value="P:daunorubicin transport"/>
    <property type="evidence" value="ECO:0007669"/>
    <property type="project" value="InterPro"/>
</dbReference>
<dbReference type="PANTHER" id="PTHR42711:SF19">
    <property type="entry name" value="DOXORUBICIN RESISTANCE ATP-BINDING PROTEIN DRRA"/>
    <property type="match status" value="1"/>
</dbReference>
<dbReference type="EMBL" id="BIFH01000015">
    <property type="protein sequence ID" value="GCD94158.1"/>
    <property type="molecule type" value="Genomic_DNA"/>
</dbReference>
<dbReference type="SMART" id="SM00382">
    <property type="entry name" value="AAA"/>
    <property type="match status" value="1"/>
</dbReference>
<dbReference type="InterPro" id="IPR003439">
    <property type="entry name" value="ABC_transporter-like_ATP-bd"/>
</dbReference>
<dbReference type="GO" id="GO:0046677">
    <property type="term" value="P:response to antibiotic"/>
    <property type="evidence" value="ECO:0007669"/>
    <property type="project" value="UniProtKB-KW"/>
</dbReference>
<keyword evidence="3" id="KW-0813">Transport</keyword>
<dbReference type="AlphaFoldDB" id="A0A401YHV3"/>
<dbReference type="NCBIfam" id="TIGR01188">
    <property type="entry name" value="drrA"/>
    <property type="match status" value="1"/>
</dbReference>
<organism evidence="12 13">
    <name type="scientific">Embleya hyalina</name>
    <dbReference type="NCBI Taxonomy" id="516124"/>
    <lineage>
        <taxon>Bacteria</taxon>
        <taxon>Bacillati</taxon>
        <taxon>Actinomycetota</taxon>
        <taxon>Actinomycetes</taxon>
        <taxon>Kitasatosporales</taxon>
        <taxon>Streptomycetaceae</taxon>
        <taxon>Embleya</taxon>
    </lineage>
</organism>
<evidence type="ECO:0000256" key="3">
    <source>
        <dbReference type="ARBA" id="ARBA00022448"/>
    </source>
</evidence>
<dbReference type="Pfam" id="PF00005">
    <property type="entry name" value="ABC_tran"/>
    <property type="match status" value="1"/>
</dbReference>
<dbReference type="Gene3D" id="3.40.50.300">
    <property type="entry name" value="P-loop containing nucleotide triphosphate hydrolases"/>
    <property type="match status" value="1"/>
</dbReference>
<evidence type="ECO:0000313" key="12">
    <source>
        <dbReference type="EMBL" id="GCD94158.1"/>
    </source>
</evidence>
<protein>
    <recommendedName>
        <fullName evidence="2">ABC-type xenobiotic transporter</fullName>
        <ecNumber evidence="2">7.6.2.2</ecNumber>
    </recommendedName>
</protein>
<dbReference type="PROSITE" id="PS50893">
    <property type="entry name" value="ABC_TRANSPORTER_2"/>
    <property type="match status" value="1"/>
</dbReference>
<dbReference type="InterPro" id="IPR027417">
    <property type="entry name" value="P-loop_NTPase"/>
</dbReference>
<evidence type="ECO:0000256" key="4">
    <source>
        <dbReference type="ARBA" id="ARBA00022475"/>
    </source>
</evidence>
<dbReference type="RefSeq" id="WP_126636375.1">
    <property type="nucleotide sequence ID" value="NZ_BIFH01000015.1"/>
</dbReference>
<keyword evidence="4" id="KW-1003">Cell membrane</keyword>
<keyword evidence="6 12" id="KW-0067">ATP-binding</keyword>
<evidence type="ECO:0000313" key="13">
    <source>
        <dbReference type="Proteomes" id="UP000286931"/>
    </source>
</evidence>
<name>A0A401YHV3_9ACTN</name>
<gene>
    <name evidence="12" type="ORF">EHYA_01817</name>
</gene>
<dbReference type="GO" id="GO:1900753">
    <property type="term" value="P:doxorubicin transport"/>
    <property type="evidence" value="ECO:0007669"/>
    <property type="project" value="InterPro"/>
</dbReference>
<evidence type="ECO:0000256" key="6">
    <source>
        <dbReference type="ARBA" id="ARBA00022840"/>
    </source>
</evidence>
<dbReference type="SUPFAM" id="SSF52540">
    <property type="entry name" value="P-loop containing nucleoside triphosphate hydrolases"/>
    <property type="match status" value="1"/>
</dbReference>
<dbReference type="EC" id="7.6.2.2" evidence="2"/>
<keyword evidence="9" id="KW-0046">Antibiotic resistance</keyword>
<proteinExistence type="inferred from homology"/>
<feature type="domain" description="ABC transporter" evidence="11">
    <location>
        <begin position="10"/>
        <end position="240"/>
    </location>
</feature>
<evidence type="ECO:0000256" key="9">
    <source>
        <dbReference type="ARBA" id="ARBA00023251"/>
    </source>
</evidence>
<keyword evidence="8" id="KW-0472">Membrane</keyword>
<keyword evidence="5" id="KW-0547">Nucleotide-binding</keyword>
<dbReference type="InterPro" id="IPR050763">
    <property type="entry name" value="ABC_transporter_ATP-binding"/>
</dbReference>
<sequence length="325" mass="34610">MTVASSDPAILAEGLQKQYRGHTALHRVDLAVPAGTVLGVLGPNGAGKTTTVRILATLVEPSAGRAVVAGHDVVREGKEVRRRIGLAGQYAAVDELLTGRENMVLLAKLLRYGRRGAALRAAELLERFELTDAADRTVGTYSGGMRRRLDLATCVIGDPQVLFLDEPSTGLDPTSRSVLWDVVRDLVANGVTILLTTQYLEEADALADRIAVIDAGRVIAEDTPAALKRMVGSERLEVTLARPESLADAVAALATLGSAQEPVADPATLRVSVQLDRGGLDEVARAAVALREKGVDTVDFEVCKPTLDDVFFQLTGTGQKKESRR</sequence>
<dbReference type="PROSITE" id="PS00211">
    <property type="entry name" value="ABC_TRANSPORTER_1"/>
    <property type="match status" value="1"/>
</dbReference>
<dbReference type="PANTHER" id="PTHR42711">
    <property type="entry name" value="ABC TRANSPORTER ATP-BINDING PROTEIN"/>
    <property type="match status" value="1"/>
</dbReference>
<evidence type="ECO:0000256" key="1">
    <source>
        <dbReference type="ARBA" id="ARBA00004413"/>
    </source>
</evidence>
<evidence type="ECO:0000256" key="8">
    <source>
        <dbReference type="ARBA" id="ARBA00023136"/>
    </source>
</evidence>
<dbReference type="GO" id="GO:0005886">
    <property type="term" value="C:plasma membrane"/>
    <property type="evidence" value="ECO:0007669"/>
    <property type="project" value="UniProtKB-SubCell"/>
</dbReference>
<dbReference type="InterPro" id="IPR017871">
    <property type="entry name" value="ABC_transporter-like_CS"/>
</dbReference>
<dbReference type="InterPro" id="IPR005894">
    <property type="entry name" value="DrrA"/>
</dbReference>